<dbReference type="STRING" id="542762.A0A4S4DNG5"/>
<organism evidence="1 2">
    <name type="scientific">Camellia sinensis var. sinensis</name>
    <name type="common">China tea</name>
    <dbReference type="NCBI Taxonomy" id="542762"/>
    <lineage>
        <taxon>Eukaryota</taxon>
        <taxon>Viridiplantae</taxon>
        <taxon>Streptophyta</taxon>
        <taxon>Embryophyta</taxon>
        <taxon>Tracheophyta</taxon>
        <taxon>Spermatophyta</taxon>
        <taxon>Magnoliopsida</taxon>
        <taxon>eudicotyledons</taxon>
        <taxon>Gunneridae</taxon>
        <taxon>Pentapetalae</taxon>
        <taxon>asterids</taxon>
        <taxon>Ericales</taxon>
        <taxon>Theaceae</taxon>
        <taxon>Camellia</taxon>
    </lineage>
</organism>
<reference evidence="1 2" key="1">
    <citation type="journal article" date="2018" name="Proc. Natl. Acad. Sci. U.S.A.">
        <title>Draft genome sequence of Camellia sinensis var. sinensis provides insights into the evolution of the tea genome and tea quality.</title>
        <authorList>
            <person name="Wei C."/>
            <person name="Yang H."/>
            <person name="Wang S."/>
            <person name="Zhao J."/>
            <person name="Liu C."/>
            <person name="Gao L."/>
            <person name="Xia E."/>
            <person name="Lu Y."/>
            <person name="Tai Y."/>
            <person name="She G."/>
            <person name="Sun J."/>
            <person name="Cao H."/>
            <person name="Tong W."/>
            <person name="Gao Q."/>
            <person name="Li Y."/>
            <person name="Deng W."/>
            <person name="Jiang X."/>
            <person name="Wang W."/>
            <person name="Chen Q."/>
            <person name="Zhang S."/>
            <person name="Li H."/>
            <person name="Wu J."/>
            <person name="Wang P."/>
            <person name="Li P."/>
            <person name="Shi C."/>
            <person name="Zheng F."/>
            <person name="Jian J."/>
            <person name="Huang B."/>
            <person name="Shan D."/>
            <person name="Shi M."/>
            <person name="Fang C."/>
            <person name="Yue Y."/>
            <person name="Li F."/>
            <person name="Li D."/>
            <person name="Wei S."/>
            <person name="Han B."/>
            <person name="Jiang C."/>
            <person name="Yin Y."/>
            <person name="Xia T."/>
            <person name="Zhang Z."/>
            <person name="Bennetzen J.L."/>
            <person name="Zhao S."/>
            <person name="Wan X."/>
        </authorList>
    </citation>
    <scope>NUCLEOTIDE SEQUENCE [LARGE SCALE GENOMIC DNA]</scope>
    <source>
        <strain evidence="2">cv. Shuchazao</strain>
        <tissue evidence="1">Leaf</tissue>
    </source>
</reference>
<keyword evidence="2" id="KW-1185">Reference proteome</keyword>
<dbReference type="EMBL" id="SDRB02010741">
    <property type="protein sequence ID" value="THG04571.1"/>
    <property type="molecule type" value="Genomic_DNA"/>
</dbReference>
<dbReference type="InterPro" id="IPR011992">
    <property type="entry name" value="EF-hand-dom_pair"/>
</dbReference>
<protein>
    <recommendedName>
        <fullName evidence="3">EF-hand domain-containing protein</fullName>
    </recommendedName>
</protein>
<evidence type="ECO:0000313" key="2">
    <source>
        <dbReference type="Proteomes" id="UP000306102"/>
    </source>
</evidence>
<dbReference type="Gene3D" id="1.10.238.10">
    <property type="entry name" value="EF-hand"/>
    <property type="match status" value="1"/>
</dbReference>
<evidence type="ECO:0008006" key="3">
    <source>
        <dbReference type="Google" id="ProtNLM"/>
    </source>
</evidence>
<name>A0A4S4DNG5_CAMSN</name>
<gene>
    <name evidence="1" type="ORF">TEA_028231</name>
</gene>
<dbReference type="Proteomes" id="UP000306102">
    <property type="component" value="Unassembled WGS sequence"/>
</dbReference>
<comment type="caution">
    <text evidence="1">The sequence shown here is derived from an EMBL/GenBank/DDBJ whole genome shotgun (WGS) entry which is preliminary data.</text>
</comment>
<dbReference type="SUPFAM" id="SSF47473">
    <property type="entry name" value="EF-hand"/>
    <property type="match status" value="1"/>
</dbReference>
<dbReference type="AlphaFoldDB" id="A0A4S4DNG5"/>
<accession>A0A4S4DNG5</accession>
<proteinExistence type="predicted"/>
<evidence type="ECO:0000313" key="1">
    <source>
        <dbReference type="EMBL" id="THG04571.1"/>
    </source>
</evidence>
<sequence length="251" mass="27915">MNWVISLLCQTFDLSSSEAVDFQDTFLSMNPNSSGQVRIHDFFRLLRLKACNLSEKIFGVLDVEKKGKITFKQVIISLLVMHAIPNRSQLCLHKANTELLIDGKSIACSSCDNLSLSYACDPQSVPTLSAQSQYGASHRWEIYCLQFLFVVDAMQLQDLDLLLPDLDLLPLPGVRFVLFVADLGRADEEKDGEAVILYSVVNKVIVFNVAFVAELKIQICRRCYATAISRSVASRSRSTTTTGCEICALCC</sequence>